<reference evidence="1 2" key="1">
    <citation type="submission" date="2020-12" db="EMBL/GenBank/DDBJ databases">
        <authorList>
            <person name="Mcmullen J.G."/>
        </authorList>
    </citation>
    <scope>NUCLEOTIDE SEQUENCE [LARGE SCALE GENOMIC DNA]</scope>
    <source>
        <strain evidence="1 2">JGM97</strain>
    </source>
</reference>
<dbReference type="RefSeq" id="WP_212589425.1">
    <property type="nucleotide sequence ID" value="NZ_JAERKB010000012.1"/>
</dbReference>
<name>A0ABS5JKT0_9GAMM</name>
<evidence type="ECO:0000313" key="1">
    <source>
        <dbReference type="EMBL" id="MBS0970527.1"/>
    </source>
</evidence>
<evidence type="ECO:0000313" key="2">
    <source>
        <dbReference type="Proteomes" id="UP000680634"/>
    </source>
</evidence>
<gene>
    <name evidence="1" type="ORF">JK232_16675</name>
</gene>
<reference evidence="2" key="2">
    <citation type="submission" date="2023-07" db="EMBL/GenBank/DDBJ databases">
        <title>Genome-inferred correspondence between phylogeny and metabolic traits in the wild Drosophila gut microbiome.</title>
        <authorList>
            <person name="Bueno E."/>
            <person name="Blow F."/>
            <person name="Douglas A.E."/>
        </authorList>
    </citation>
    <scope>NUCLEOTIDE SEQUENCE [LARGE SCALE GENOMIC DNA]</scope>
    <source>
        <strain evidence="2">JGM97</strain>
    </source>
</reference>
<proteinExistence type="predicted"/>
<comment type="caution">
    <text evidence="1">The sequence shown here is derived from an EMBL/GenBank/DDBJ whole genome shotgun (WGS) entry which is preliminary data.</text>
</comment>
<protein>
    <recommendedName>
        <fullName evidence="3">DUF3298 domain-containing protein</fullName>
    </recommendedName>
</protein>
<dbReference type="EMBL" id="JAERKB010000012">
    <property type="protein sequence ID" value="MBS0970527.1"/>
    <property type="molecule type" value="Genomic_DNA"/>
</dbReference>
<sequence length="403" mass="44593">MNTVWRRATAGLLYAAGLFVALPLYAEEGPAVYTGTLGSQAIVAELDFTQPEEVSGRYFYQKYHLDLPLNGQLAQETLSMKEGLDSLDASPRPTITLHPTAHGWQGEWVSAQGNALPLQLTAAQPVAAQGDDPYLASLAGDDPYEYLRLQGLRLQRGKQQTVMGYPLQWWTEPQSGITLFEIMSGYPPAQLAQLNQQLRARLWQEVVDYHGCQLGASRFGQGEFDQTVTPEYLSANVVSISIFTSYDCGGAHPDFGDAPLNLNARTGEKLALEDVLWVGSGRPFHYLYDNEESDDDEGDNRNSVSFDEYSAYRSKQFAPWLVSRFRALYPTEMAAPAEGDEEGCNYSDPEVWNFPAWYFTPQGLMFSPSFARVARACEAGLSWPVLPWAQILPHPGGAGLTLP</sequence>
<keyword evidence="2" id="KW-1185">Reference proteome</keyword>
<dbReference type="Proteomes" id="UP000680634">
    <property type="component" value="Unassembled WGS sequence"/>
</dbReference>
<accession>A0ABS5JKT0</accession>
<evidence type="ECO:0008006" key="3">
    <source>
        <dbReference type="Google" id="ProtNLM"/>
    </source>
</evidence>
<organism evidence="1 2">
    <name type="scientific">Nissabacter archeti</name>
    <dbReference type="NCBI Taxonomy" id="1917880"/>
    <lineage>
        <taxon>Bacteria</taxon>
        <taxon>Pseudomonadati</taxon>
        <taxon>Pseudomonadota</taxon>
        <taxon>Gammaproteobacteria</taxon>
        <taxon>Enterobacterales</taxon>
        <taxon>Yersiniaceae</taxon>
        <taxon>Nissabacter</taxon>
    </lineage>
</organism>